<proteinExistence type="predicted"/>
<dbReference type="EMBL" id="DSLG01000004">
    <property type="protein sequence ID" value="HEA87008.1"/>
    <property type="molecule type" value="Genomic_DNA"/>
</dbReference>
<evidence type="ECO:0000313" key="1">
    <source>
        <dbReference type="EMBL" id="HEA87008.1"/>
    </source>
</evidence>
<evidence type="ECO:0000313" key="2">
    <source>
        <dbReference type="EMBL" id="HFJ53909.1"/>
    </source>
</evidence>
<dbReference type="AlphaFoldDB" id="A0A7C3EM66"/>
<accession>A0A7C3EM66</accession>
<sequence>MPDRWNADAPDPDKTFGLGSDLVFGAYWYSRNVADSLPGIWVSFGCGHNVIAFYANFTRDYSGEQSRAIFNYELDRVTVSPNPIENIATFRIRDRSGPVRLRIYSGDGRLFWEGETADGVAVWNRCDFKGNKVQPGIYFYHAGLETGKLVVR</sequence>
<dbReference type="EMBL" id="DSTU01000005">
    <property type="protein sequence ID" value="HFJ53909.1"/>
    <property type="molecule type" value="Genomic_DNA"/>
</dbReference>
<reference evidence="2" key="1">
    <citation type="journal article" date="2020" name="mSystems">
        <title>Genome- and Community-Level Interaction Insights into Carbon Utilization and Element Cycling Functions of Hydrothermarchaeota in Hydrothermal Sediment.</title>
        <authorList>
            <person name="Zhou Z."/>
            <person name="Liu Y."/>
            <person name="Xu W."/>
            <person name="Pan J."/>
            <person name="Luo Z.H."/>
            <person name="Li M."/>
        </authorList>
    </citation>
    <scope>NUCLEOTIDE SEQUENCE [LARGE SCALE GENOMIC DNA]</scope>
    <source>
        <strain evidence="1">SpSt-265</strain>
        <strain evidence="2">SpSt-465</strain>
    </source>
</reference>
<gene>
    <name evidence="1" type="ORF">ENP94_03250</name>
    <name evidence="2" type="ORF">ENS16_04380</name>
</gene>
<name>A0A7C3EM66_UNCW3</name>
<comment type="caution">
    <text evidence="2">The sequence shown here is derived from an EMBL/GenBank/DDBJ whole genome shotgun (WGS) entry which is preliminary data.</text>
</comment>
<organism evidence="2">
    <name type="scientific">candidate division WOR-3 bacterium</name>
    <dbReference type="NCBI Taxonomy" id="2052148"/>
    <lineage>
        <taxon>Bacteria</taxon>
        <taxon>Bacteria division WOR-3</taxon>
    </lineage>
</organism>
<protein>
    <submittedName>
        <fullName evidence="2">T9SS type A sorting domain-containing protein</fullName>
    </submittedName>
</protein>